<dbReference type="RefSeq" id="WP_036874057.1">
    <property type="nucleotide sequence ID" value="NZ_JRNN01000078.1"/>
</dbReference>
<dbReference type="SUPFAM" id="SSF50249">
    <property type="entry name" value="Nucleic acid-binding proteins"/>
    <property type="match status" value="1"/>
</dbReference>
<dbReference type="Proteomes" id="UP000029556">
    <property type="component" value="Unassembled WGS sequence"/>
</dbReference>
<name>A0A095ZHF3_9BACT</name>
<evidence type="ECO:0000256" key="3">
    <source>
        <dbReference type="ARBA" id="ARBA00023204"/>
    </source>
</evidence>
<evidence type="ECO:0000313" key="6">
    <source>
        <dbReference type="EMBL" id="KGF33761.1"/>
    </source>
</evidence>
<reference evidence="6 7" key="1">
    <citation type="submission" date="2014-07" db="EMBL/GenBank/DDBJ databases">
        <authorList>
            <person name="McCorrison J."/>
            <person name="Sanka R."/>
            <person name="Torralba M."/>
            <person name="Gillis M."/>
            <person name="Haft D.H."/>
            <person name="Methe B."/>
            <person name="Sutton G."/>
            <person name="Nelson K.E."/>
        </authorList>
    </citation>
    <scope>NUCLEOTIDE SEQUENCE [LARGE SCALE GENOMIC DNA]</scope>
    <source>
        <strain evidence="6 7">DNF00853</strain>
    </source>
</reference>
<dbReference type="NCBIfam" id="TIGR00613">
    <property type="entry name" value="reco"/>
    <property type="match status" value="1"/>
</dbReference>
<keyword evidence="1 4" id="KW-0227">DNA damage</keyword>
<dbReference type="Pfam" id="PF11967">
    <property type="entry name" value="RecO_N"/>
    <property type="match status" value="1"/>
</dbReference>
<dbReference type="InterPro" id="IPR037278">
    <property type="entry name" value="ARFGAP/RecO"/>
</dbReference>
<dbReference type="PANTHER" id="PTHR33991:SF1">
    <property type="entry name" value="DNA REPAIR PROTEIN RECO"/>
    <property type="match status" value="1"/>
</dbReference>
<comment type="caution">
    <text evidence="6">The sequence shown here is derived from an EMBL/GenBank/DDBJ whole genome shotgun (WGS) entry which is preliminary data.</text>
</comment>
<dbReference type="InterPro" id="IPR012340">
    <property type="entry name" value="NA-bd_OB-fold"/>
</dbReference>
<dbReference type="EMBL" id="JRNN01000078">
    <property type="protein sequence ID" value="KGF33761.1"/>
    <property type="molecule type" value="Genomic_DNA"/>
</dbReference>
<evidence type="ECO:0000256" key="2">
    <source>
        <dbReference type="ARBA" id="ARBA00023172"/>
    </source>
</evidence>
<dbReference type="PANTHER" id="PTHR33991">
    <property type="entry name" value="DNA REPAIR PROTEIN RECO"/>
    <property type="match status" value="1"/>
</dbReference>
<comment type="similarity">
    <text evidence="4">Belongs to the RecO family.</text>
</comment>
<dbReference type="SUPFAM" id="SSF57863">
    <property type="entry name" value="ArfGap/RecO-like zinc finger"/>
    <property type="match status" value="1"/>
</dbReference>
<dbReference type="HAMAP" id="MF_00201">
    <property type="entry name" value="RecO"/>
    <property type="match status" value="1"/>
</dbReference>
<feature type="domain" description="DNA replication/recombination mediator RecO N-terminal" evidence="5">
    <location>
        <begin position="1"/>
        <end position="81"/>
    </location>
</feature>
<evidence type="ECO:0000256" key="1">
    <source>
        <dbReference type="ARBA" id="ARBA00022763"/>
    </source>
</evidence>
<comment type="function">
    <text evidence="4">Involved in DNA repair and RecF pathway recombination.</text>
</comment>
<gene>
    <name evidence="4" type="primary">recO</name>
    <name evidence="6" type="ORF">HMPREF2137_10065</name>
</gene>
<evidence type="ECO:0000259" key="5">
    <source>
        <dbReference type="Pfam" id="PF11967"/>
    </source>
</evidence>
<dbReference type="AlphaFoldDB" id="A0A095ZHF3"/>
<accession>A0A095ZHF3</accession>
<evidence type="ECO:0000313" key="7">
    <source>
        <dbReference type="Proteomes" id="UP000029556"/>
    </source>
</evidence>
<keyword evidence="2 4" id="KW-0233">DNA recombination</keyword>
<sequence length="241" mass="28388">MLVKTQAIVLRTIKYGDSQLITDLFTQAMGNVSFIQRMRTVKGGRVGKPYFQPLTILDIEFDERPNKQLQRIKEMRLAYPFSTIPFNSYKLSISLFLSEFLYFSVRGEHEVGALYQYVENSIRWLDSAEGAFANFHLVFMMHLTRFIGFYPNLDNWHAGDFFDLRNGVFCSLVPLHPDFIPPNEAAKIGQLMRMNYETMHLFRFSREERNRCANLILRYYRLHIPSFPELKSLSVLQDLFR</sequence>
<dbReference type="Gene3D" id="2.40.50.140">
    <property type="entry name" value="Nucleic acid-binding proteins"/>
    <property type="match status" value="1"/>
</dbReference>
<keyword evidence="3 4" id="KW-0234">DNA repair</keyword>
<dbReference type="Pfam" id="PF02565">
    <property type="entry name" value="RecO_C"/>
    <property type="match status" value="1"/>
</dbReference>
<dbReference type="InterPro" id="IPR003717">
    <property type="entry name" value="RecO"/>
</dbReference>
<proteinExistence type="inferred from homology"/>
<organism evidence="6 7">
    <name type="scientific">Hoylesella buccalis DNF00853</name>
    <dbReference type="NCBI Taxonomy" id="1401074"/>
    <lineage>
        <taxon>Bacteria</taxon>
        <taxon>Pseudomonadati</taxon>
        <taxon>Bacteroidota</taxon>
        <taxon>Bacteroidia</taxon>
        <taxon>Bacteroidales</taxon>
        <taxon>Prevotellaceae</taxon>
        <taxon>Hoylesella</taxon>
    </lineage>
</organism>
<dbReference type="OrthoDB" id="9789152at2"/>
<dbReference type="InterPro" id="IPR022572">
    <property type="entry name" value="DNA_rep/recomb_RecO_N"/>
</dbReference>
<evidence type="ECO:0000256" key="4">
    <source>
        <dbReference type="HAMAP-Rule" id="MF_00201"/>
    </source>
</evidence>
<dbReference type="GO" id="GO:0006310">
    <property type="term" value="P:DNA recombination"/>
    <property type="evidence" value="ECO:0007669"/>
    <property type="project" value="UniProtKB-UniRule"/>
</dbReference>
<protein>
    <recommendedName>
        <fullName evidence="4">DNA repair protein RecO</fullName>
    </recommendedName>
    <alternativeName>
        <fullName evidence="4">Recombination protein O</fullName>
    </alternativeName>
</protein>
<dbReference type="GO" id="GO:0006302">
    <property type="term" value="P:double-strand break repair"/>
    <property type="evidence" value="ECO:0007669"/>
    <property type="project" value="TreeGrafter"/>
</dbReference>
<dbReference type="GO" id="GO:0043590">
    <property type="term" value="C:bacterial nucleoid"/>
    <property type="evidence" value="ECO:0007669"/>
    <property type="project" value="TreeGrafter"/>
</dbReference>